<name>J0DAV0_AURST</name>
<accession>J0DAV0</accession>
<dbReference type="AlphaFoldDB" id="J0DAV0"/>
<keyword evidence="2" id="KW-1185">Reference proteome</keyword>
<feature type="non-terminal residue" evidence="1">
    <location>
        <position position="1"/>
    </location>
</feature>
<dbReference type="KEGG" id="adl:AURDEDRAFT_33843"/>
<dbReference type="Proteomes" id="UP000006514">
    <property type="component" value="Unassembled WGS sequence"/>
</dbReference>
<proteinExistence type="predicted"/>
<reference evidence="2" key="1">
    <citation type="journal article" date="2012" name="Science">
        <title>The Paleozoic origin of enzymatic lignin decomposition reconstructed from 31 fungal genomes.</title>
        <authorList>
            <person name="Floudas D."/>
            <person name="Binder M."/>
            <person name="Riley R."/>
            <person name="Barry K."/>
            <person name="Blanchette R.A."/>
            <person name="Henrissat B."/>
            <person name="Martinez A.T."/>
            <person name="Otillar R."/>
            <person name="Spatafora J.W."/>
            <person name="Yadav J.S."/>
            <person name="Aerts A."/>
            <person name="Benoit I."/>
            <person name="Boyd A."/>
            <person name="Carlson A."/>
            <person name="Copeland A."/>
            <person name="Coutinho P.M."/>
            <person name="de Vries R.P."/>
            <person name="Ferreira P."/>
            <person name="Findley K."/>
            <person name="Foster B."/>
            <person name="Gaskell J."/>
            <person name="Glotzer D."/>
            <person name="Gorecki P."/>
            <person name="Heitman J."/>
            <person name="Hesse C."/>
            <person name="Hori C."/>
            <person name="Igarashi K."/>
            <person name="Jurgens J.A."/>
            <person name="Kallen N."/>
            <person name="Kersten P."/>
            <person name="Kohler A."/>
            <person name="Kuees U."/>
            <person name="Kumar T.K.A."/>
            <person name="Kuo A."/>
            <person name="LaButti K."/>
            <person name="Larrondo L.F."/>
            <person name="Lindquist E."/>
            <person name="Ling A."/>
            <person name="Lombard V."/>
            <person name="Lucas S."/>
            <person name="Lundell T."/>
            <person name="Martin R."/>
            <person name="McLaughlin D.J."/>
            <person name="Morgenstern I."/>
            <person name="Morin E."/>
            <person name="Murat C."/>
            <person name="Nagy L.G."/>
            <person name="Nolan M."/>
            <person name="Ohm R.A."/>
            <person name="Patyshakuliyeva A."/>
            <person name="Rokas A."/>
            <person name="Ruiz-Duenas F.J."/>
            <person name="Sabat G."/>
            <person name="Salamov A."/>
            <person name="Samejima M."/>
            <person name="Schmutz J."/>
            <person name="Slot J.C."/>
            <person name="St John F."/>
            <person name="Stenlid J."/>
            <person name="Sun H."/>
            <person name="Sun S."/>
            <person name="Syed K."/>
            <person name="Tsang A."/>
            <person name="Wiebenga A."/>
            <person name="Young D."/>
            <person name="Pisabarro A."/>
            <person name="Eastwood D.C."/>
            <person name="Martin F."/>
            <person name="Cullen D."/>
            <person name="Grigoriev I.V."/>
            <person name="Hibbett D.S."/>
        </authorList>
    </citation>
    <scope>NUCLEOTIDE SEQUENCE [LARGE SCALE GENOMIC DNA]</scope>
    <source>
        <strain evidence="2">TFB10046</strain>
    </source>
</reference>
<sequence length="193" mass="21244">LLRKSPLKGYEIDGLAERLIATLYADDTTVYLSAADDYEALLEILGIWCKASGARFNVMKTEIIPLGAAAYRATLITTRKLRPDAPEIPAEIRIAKDGEVTRILGSWPGNGTENTAAWSTILDKVRATLGRWARFRPSLNGKSIISRAIIGGCTQYLTAAQGMPLDVEQKLDRLTLDFLWGGAKRHPINMETL</sequence>
<dbReference type="OrthoDB" id="2205812at2759"/>
<gene>
    <name evidence="1" type="ORF">AURDEDRAFT_33843</name>
</gene>
<evidence type="ECO:0000313" key="2">
    <source>
        <dbReference type="Proteomes" id="UP000006514"/>
    </source>
</evidence>
<dbReference type="OMA" id="PCIARDQ"/>
<evidence type="ECO:0008006" key="3">
    <source>
        <dbReference type="Google" id="ProtNLM"/>
    </source>
</evidence>
<dbReference type="EMBL" id="JH687837">
    <property type="protein sequence ID" value="EJD37615.1"/>
    <property type="molecule type" value="Genomic_DNA"/>
</dbReference>
<dbReference type="eggNOG" id="ENOG502SPG5">
    <property type="taxonomic scope" value="Eukaryota"/>
</dbReference>
<protein>
    <recommendedName>
        <fullName evidence="3">Reverse transcriptase domain-containing protein</fullName>
    </recommendedName>
</protein>
<evidence type="ECO:0000313" key="1">
    <source>
        <dbReference type="EMBL" id="EJD37615.1"/>
    </source>
</evidence>
<organism evidence="1 2">
    <name type="scientific">Auricularia subglabra (strain TFB-10046 / SS5)</name>
    <name type="common">White-rot fungus</name>
    <name type="synonym">Auricularia delicata (strain TFB10046)</name>
    <dbReference type="NCBI Taxonomy" id="717982"/>
    <lineage>
        <taxon>Eukaryota</taxon>
        <taxon>Fungi</taxon>
        <taxon>Dikarya</taxon>
        <taxon>Basidiomycota</taxon>
        <taxon>Agaricomycotina</taxon>
        <taxon>Agaricomycetes</taxon>
        <taxon>Auriculariales</taxon>
        <taxon>Auriculariaceae</taxon>
        <taxon>Auricularia</taxon>
    </lineage>
</organism>
<dbReference type="InParanoid" id="J0DAV0"/>
<feature type="non-terminal residue" evidence="1">
    <location>
        <position position="193"/>
    </location>
</feature>